<evidence type="ECO:0000256" key="8">
    <source>
        <dbReference type="ARBA" id="ARBA00023242"/>
    </source>
</evidence>
<dbReference type="InterPro" id="IPR012943">
    <property type="entry name" value="Cnn_1N"/>
</dbReference>
<dbReference type="GO" id="GO:0005816">
    <property type="term" value="C:spindle pole body"/>
    <property type="evidence" value="ECO:0007669"/>
    <property type="project" value="UniProtKB-SubCell"/>
</dbReference>
<evidence type="ECO:0000256" key="6">
    <source>
        <dbReference type="ARBA" id="ARBA00023054"/>
    </source>
</evidence>
<sequence>MDETARELKNFEFTPIGYMKEKQNGKRTNGPISDDDDGIPMRKTRKMSLEDSFNSTRMFNDESQLEETLPRVEKENTNVDKRNLMQELSENAVTSNPLREQQEKLHKLNSENYNLRLKCNSLLKFLNNVTDQGELRKSLGLLDEIQEWKQKFEKLQDANKQLQLSLKAHQESIPSDTKEELERLKERYSKLEEDTKAKVEQNQIKIDMLKSDLNNLNVTLTMKDNDLEEKERKIQRLKSQLEEFDHRGSASLLELERSLDLKNNVIKRLEENLAKLEKLAKDKDNDILEFKRIIKRKDDELSKQSDSQVRYTEQEKAIREKTEEIRRLTERNRALDETINRMNVEHNQLERKIADIQHLKDELEDQKKELALTRTKLKEAEQLSARFQSQIIENTTKNSERTSQRVKEKELEIDNLRDQLQRLRQSHETLLQKAKADNNYELDKMEREILLLKEELKVTEESHQRELETWKSKCDSLNRENERMVHQEVGSIASMKKNLDEKLSEIERLNKLLEQLRFEKSELTEKAIQLQNSKDRYKEELKKVVTKFDHLSKEYVKLRERNETGTDGESSRSLKEKYNTMKQRLLDELKVLQQENLDLERKLMESKGNNLDNATTNGRSNTTSQDRIDYYKLKYHTEVKQNDDLRTMNEYLNRVLRAISQHVRLDLMKIRNEFNTELPTYLAHRNLRAFQRPKFKTIALFVQACVRMKQTALRHRWDQQRIRYLQRKMALEDDRFSW</sequence>
<evidence type="ECO:0000313" key="15">
    <source>
        <dbReference type="EMBL" id="QLQ80726.1"/>
    </source>
</evidence>
<keyword evidence="7" id="KW-0206">Cytoskeleton</keyword>
<keyword evidence="5" id="KW-0963">Cytoplasm</keyword>
<keyword evidence="6 11" id="KW-0175">Coiled coil</keyword>
<evidence type="ECO:0000256" key="1">
    <source>
        <dbReference type="ARBA" id="ARBA00004123"/>
    </source>
</evidence>
<evidence type="ECO:0000256" key="7">
    <source>
        <dbReference type="ARBA" id="ARBA00023212"/>
    </source>
</evidence>
<evidence type="ECO:0000256" key="9">
    <source>
        <dbReference type="ARBA" id="ARBA00025064"/>
    </source>
</evidence>
<accession>A0A7H9HUJ0</accession>
<feature type="coiled-coil region" evidence="11">
    <location>
        <begin position="311"/>
        <end position="609"/>
    </location>
</feature>
<evidence type="ECO:0000259" key="14">
    <source>
        <dbReference type="Pfam" id="PF18520"/>
    </source>
</evidence>
<comment type="subcellular location">
    <subcellularLocation>
        <location evidence="2">Cytoplasm</location>
        <location evidence="2">Cytoskeleton</location>
        <location evidence="2">Microtubule organizing center</location>
        <location evidence="2">Spindle pole body</location>
    </subcellularLocation>
    <subcellularLocation>
        <location evidence="1">Nucleus</location>
    </subcellularLocation>
</comment>
<dbReference type="InterPro" id="IPR040593">
    <property type="entry name" value="Spc110_C"/>
</dbReference>
<comment type="function">
    <text evidence="9">Component of the spindle pole body (SPB) required for the proper execution of spindle pole body (SPB) duplication. Potential role in cross-linking filaments or anchoring other molecules. It is essential for growth.</text>
</comment>
<dbReference type="AlphaFoldDB" id="A0A7H9HUJ0"/>
<evidence type="ECO:0000256" key="3">
    <source>
        <dbReference type="ARBA" id="ARBA00005853"/>
    </source>
</evidence>
<dbReference type="Proteomes" id="UP000510647">
    <property type="component" value="Chromosome 5"/>
</dbReference>
<dbReference type="Pfam" id="PF18520">
    <property type="entry name" value="Spc110_C"/>
    <property type="match status" value="1"/>
</dbReference>
<protein>
    <recommendedName>
        <fullName evidence="4">Spindle pole body component 110</fullName>
    </recommendedName>
    <alternativeName>
        <fullName evidence="10">Spindle pole body spacer protein SPC110</fullName>
    </alternativeName>
</protein>
<keyword evidence="8" id="KW-0539">Nucleus</keyword>
<evidence type="ECO:0000256" key="11">
    <source>
        <dbReference type="SAM" id="Coils"/>
    </source>
</evidence>
<feature type="region of interest" description="Disordered" evidence="12">
    <location>
        <begin position="20"/>
        <end position="41"/>
    </location>
</feature>
<dbReference type="GO" id="GO:0005634">
    <property type="term" value="C:nucleus"/>
    <property type="evidence" value="ECO:0007669"/>
    <property type="project" value="UniProtKB-SubCell"/>
</dbReference>
<evidence type="ECO:0000259" key="13">
    <source>
        <dbReference type="Pfam" id="PF07989"/>
    </source>
</evidence>
<evidence type="ECO:0000313" key="16">
    <source>
        <dbReference type="Proteomes" id="UP000510647"/>
    </source>
</evidence>
<evidence type="ECO:0000256" key="10">
    <source>
        <dbReference type="ARBA" id="ARBA00032118"/>
    </source>
</evidence>
<evidence type="ECO:0000256" key="12">
    <source>
        <dbReference type="SAM" id="MobiDB-lite"/>
    </source>
</evidence>
<dbReference type="Pfam" id="PF07989">
    <property type="entry name" value="Cnn_1N"/>
    <property type="match status" value="1"/>
</dbReference>
<reference evidence="15 16" key="1">
    <citation type="submission" date="2020-06" db="EMBL/GenBank/DDBJ databases">
        <title>The yeast mating-type switching endonuclease HO is a domesticated member of an unorthodox homing genetic element family.</title>
        <authorList>
            <person name="Coughlan A.Y."/>
            <person name="Lombardi L."/>
            <person name="Braun-Galleani S."/>
            <person name="Martos A.R."/>
            <person name="Galeote V."/>
            <person name="Bigey F."/>
            <person name="Dequin S."/>
            <person name="Byrne K.P."/>
            <person name="Wolfe K.H."/>
        </authorList>
    </citation>
    <scope>NUCLEOTIDE SEQUENCE [LARGE SCALE GENOMIC DNA]</scope>
    <source>
        <strain evidence="15 16">CBS2947</strain>
    </source>
</reference>
<feature type="coiled-coil region" evidence="11">
    <location>
        <begin position="145"/>
        <end position="286"/>
    </location>
</feature>
<evidence type="ECO:0000256" key="2">
    <source>
        <dbReference type="ARBA" id="ARBA00004317"/>
    </source>
</evidence>
<dbReference type="OrthoDB" id="10255522at2759"/>
<proteinExistence type="inferred from homology"/>
<evidence type="ECO:0000256" key="5">
    <source>
        <dbReference type="ARBA" id="ARBA00022490"/>
    </source>
</evidence>
<organism evidence="15 16">
    <name type="scientific">Torulaspora globosa</name>
    <dbReference type="NCBI Taxonomy" id="48254"/>
    <lineage>
        <taxon>Eukaryota</taxon>
        <taxon>Fungi</taxon>
        <taxon>Dikarya</taxon>
        <taxon>Ascomycota</taxon>
        <taxon>Saccharomycotina</taxon>
        <taxon>Saccharomycetes</taxon>
        <taxon>Saccharomycetales</taxon>
        <taxon>Saccharomycetaceae</taxon>
        <taxon>Torulaspora</taxon>
    </lineage>
</organism>
<name>A0A7H9HUJ0_9SACH</name>
<feature type="domain" description="Spindle pole body component 110 C-terminal" evidence="14">
    <location>
        <begin position="691"/>
        <end position="738"/>
    </location>
</feature>
<dbReference type="Gene3D" id="6.10.310.10">
    <property type="match status" value="1"/>
</dbReference>
<comment type="similarity">
    <text evidence="3">Belongs to the SPC110 family.</text>
</comment>
<gene>
    <name evidence="15" type="ORF">HG537_0E00790</name>
</gene>
<dbReference type="EMBL" id="CP059271">
    <property type="protein sequence ID" value="QLQ80726.1"/>
    <property type="molecule type" value="Genomic_DNA"/>
</dbReference>
<evidence type="ECO:0000256" key="4">
    <source>
        <dbReference type="ARBA" id="ARBA00016285"/>
    </source>
</evidence>
<feature type="domain" description="Centrosomin N-terminal motif 1" evidence="13">
    <location>
        <begin position="98"/>
        <end position="171"/>
    </location>
</feature>
<keyword evidence="16" id="KW-1185">Reference proteome</keyword>